<name>A0A6J5PMA9_9CAUD</name>
<organism evidence="4">
    <name type="scientific">uncultured Caudovirales phage</name>
    <dbReference type="NCBI Taxonomy" id="2100421"/>
    <lineage>
        <taxon>Viruses</taxon>
        <taxon>Duplodnaviria</taxon>
        <taxon>Heunggongvirae</taxon>
        <taxon>Uroviricota</taxon>
        <taxon>Caudoviricetes</taxon>
        <taxon>Peduoviridae</taxon>
        <taxon>Maltschvirus</taxon>
        <taxon>Maltschvirus maltsch</taxon>
    </lineage>
</organism>
<dbReference type="EMBL" id="LR796449">
    <property type="protein sequence ID" value="CAB4145778.1"/>
    <property type="molecule type" value="Genomic_DNA"/>
</dbReference>
<feature type="transmembrane region" description="Helical" evidence="2">
    <location>
        <begin position="16"/>
        <end position="35"/>
    </location>
</feature>
<feature type="coiled-coil region" evidence="1">
    <location>
        <begin position="41"/>
        <end position="68"/>
    </location>
</feature>
<dbReference type="EMBL" id="LR796856">
    <property type="protein sequence ID" value="CAB4170278.1"/>
    <property type="molecule type" value="Genomic_DNA"/>
</dbReference>
<evidence type="ECO:0000313" key="8">
    <source>
        <dbReference type="EMBL" id="CAB4199371.1"/>
    </source>
</evidence>
<dbReference type="EMBL" id="LR797275">
    <property type="protein sequence ID" value="CAB4199371.1"/>
    <property type="molecule type" value="Genomic_DNA"/>
</dbReference>
<keyword evidence="2" id="KW-0472">Membrane</keyword>
<dbReference type="EMBL" id="LR796949">
    <property type="protein sequence ID" value="CAB4177340.1"/>
    <property type="molecule type" value="Genomic_DNA"/>
</dbReference>
<evidence type="ECO:0000313" key="9">
    <source>
        <dbReference type="EMBL" id="CAB4212710.1"/>
    </source>
</evidence>
<evidence type="ECO:0000313" key="4">
    <source>
        <dbReference type="EMBL" id="CAB4170278.1"/>
    </source>
</evidence>
<protein>
    <submittedName>
        <fullName evidence="4">Uncharacterized protein</fullName>
    </submittedName>
</protein>
<keyword evidence="1" id="KW-0175">Coiled coil</keyword>
<gene>
    <name evidence="6" type="ORF">UFOVP1088_10</name>
    <name evidence="7" type="ORF">UFOVP1149_2</name>
    <name evidence="8" type="ORF">UFOVP1330_40</name>
    <name evidence="9" type="ORF">UFOVP1441_34</name>
    <name evidence="3" type="ORF">UFOVP486_41</name>
    <name evidence="4" type="ORF">UFOVP911_22</name>
    <name evidence="5" type="ORF">UFOVP997_30</name>
</gene>
<evidence type="ECO:0000256" key="2">
    <source>
        <dbReference type="SAM" id="Phobius"/>
    </source>
</evidence>
<proteinExistence type="predicted"/>
<evidence type="ECO:0000313" key="7">
    <source>
        <dbReference type="EMBL" id="CAB4186389.1"/>
    </source>
</evidence>
<keyword evidence="2" id="KW-1133">Transmembrane helix</keyword>
<dbReference type="EMBL" id="LR797028">
    <property type="protein sequence ID" value="CAB4182566.1"/>
    <property type="molecule type" value="Genomic_DNA"/>
</dbReference>
<reference evidence="4" key="1">
    <citation type="submission" date="2020-05" db="EMBL/GenBank/DDBJ databases">
        <authorList>
            <person name="Chiriac C."/>
            <person name="Salcher M."/>
            <person name="Ghai R."/>
            <person name="Kavagutti S V."/>
        </authorList>
    </citation>
    <scope>NUCLEOTIDE SEQUENCE</scope>
</reference>
<evidence type="ECO:0000313" key="5">
    <source>
        <dbReference type="EMBL" id="CAB4177340.1"/>
    </source>
</evidence>
<evidence type="ECO:0000313" key="6">
    <source>
        <dbReference type="EMBL" id="CAB4182566.1"/>
    </source>
</evidence>
<keyword evidence="2" id="KW-0812">Transmembrane</keyword>
<evidence type="ECO:0000256" key="1">
    <source>
        <dbReference type="SAM" id="Coils"/>
    </source>
</evidence>
<dbReference type="EMBL" id="LR797387">
    <property type="protein sequence ID" value="CAB4212710.1"/>
    <property type="molecule type" value="Genomic_DNA"/>
</dbReference>
<accession>A0A6J5PMA9</accession>
<dbReference type="PROSITE" id="PS51257">
    <property type="entry name" value="PROKAR_LIPOPROTEIN"/>
    <property type="match status" value="1"/>
</dbReference>
<dbReference type="EMBL" id="LR797095">
    <property type="protein sequence ID" value="CAB4186389.1"/>
    <property type="molecule type" value="Genomic_DNA"/>
</dbReference>
<evidence type="ECO:0000313" key="3">
    <source>
        <dbReference type="EMBL" id="CAB4145778.1"/>
    </source>
</evidence>
<sequence length="71" mass="8214">MTMDNGRTVSLSFKDWLGLITLVLTVTGIMVSCWVQSLRMLERMDATIEAHSQRIQRIETQIDLKDKNVFK</sequence>